<dbReference type="EMBL" id="KE561117">
    <property type="protein sequence ID" value="EPZ32699.1"/>
    <property type="molecule type" value="Genomic_DNA"/>
</dbReference>
<accession>A0A075AW03</accession>
<reference evidence="1 2" key="1">
    <citation type="journal article" date="2013" name="Curr. Biol.">
        <title>Shared signatures of parasitism and phylogenomics unite Cryptomycota and microsporidia.</title>
        <authorList>
            <person name="James T.Y."/>
            <person name="Pelin A."/>
            <person name="Bonen L."/>
            <person name="Ahrendt S."/>
            <person name="Sain D."/>
            <person name="Corradi N."/>
            <person name="Stajich J.E."/>
        </authorList>
    </citation>
    <scope>NUCLEOTIDE SEQUENCE [LARGE SCALE GENOMIC DNA]</scope>
    <source>
        <strain evidence="1 2">CSF55</strain>
    </source>
</reference>
<dbReference type="Proteomes" id="UP000030755">
    <property type="component" value="Unassembled WGS sequence"/>
</dbReference>
<keyword evidence="2" id="KW-1185">Reference proteome</keyword>
<proteinExistence type="predicted"/>
<organism evidence="1 2">
    <name type="scientific">Rozella allomycis (strain CSF55)</name>
    <dbReference type="NCBI Taxonomy" id="988480"/>
    <lineage>
        <taxon>Eukaryota</taxon>
        <taxon>Fungi</taxon>
        <taxon>Fungi incertae sedis</taxon>
        <taxon>Cryptomycota</taxon>
        <taxon>Cryptomycota incertae sedis</taxon>
        <taxon>Rozella</taxon>
    </lineage>
</organism>
<dbReference type="AlphaFoldDB" id="A0A075AW03"/>
<dbReference type="HOGENOM" id="CLU_1993887_0_0_1"/>
<name>A0A075AW03_ROZAC</name>
<gene>
    <name evidence="1" type="ORF">O9G_000774</name>
</gene>
<sequence length="125" mass="14008">MILGAKEITVVIRNTFVWENATNPSEQESQENTDEYSSDARQMVAIATVEPKELKSSPYPGRRGKRENLLFDTSLTKGVIDVLIKHAKEQCGGFSRESTVELVPKGTQSEDCIFKEGIEDHARYS</sequence>
<evidence type="ECO:0000313" key="2">
    <source>
        <dbReference type="Proteomes" id="UP000030755"/>
    </source>
</evidence>
<protein>
    <submittedName>
        <fullName evidence="1">Uncharacterized protein</fullName>
    </submittedName>
</protein>
<evidence type="ECO:0000313" key="1">
    <source>
        <dbReference type="EMBL" id="EPZ32699.1"/>
    </source>
</evidence>